<comment type="caution">
    <text evidence="3">The sequence shown here is derived from an EMBL/GenBank/DDBJ whole genome shotgun (WGS) entry which is preliminary data.</text>
</comment>
<gene>
    <name evidence="3" type="ORF">QBC32DRAFT_246068</name>
</gene>
<keyword evidence="2" id="KW-0732">Signal</keyword>
<protein>
    <submittedName>
        <fullName evidence="3">Uncharacterized protein</fullName>
    </submittedName>
</protein>
<keyword evidence="1" id="KW-0472">Membrane</keyword>
<proteinExistence type="predicted"/>
<name>A0AAN6NLY3_9PEZI</name>
<dbReference type="Proteomes" id="UP001303222">
    <property type="component" value="Unassembled WGS sequence"/>
</dbReference>
<accession>A0AAN6NLY3</accession>
<evidence type="ECO:0000256" key="2">
    <source>
        <dbReference type="SAM" id="SignalP"/>
    </source>
</evidence>
<evidence type="ECO:0000313" key="4">
    <source>
        <dbReference type="Proteomes" id="UP001303222"/>
    </source>
</evidence>
<evidence type="ECO:0000313" key="3">
    <source>
        <dbReference type="EMBL" id="KAK3948292.1"/>
    </source>
</evidence>
<reference evidence="3" key="1">
    <citation type="journal article" date="2023" name="Mol. Phylogenet. Evol.">
        <title>Genome-scale phylogeny and comparative genomics of the fungal order Sordariales.</title>
        <authorList>
            <person name="Hensen N."/>
            <person name="Bonometti L."/>
            <person name="Westerberg I."/>
            <person name="Brannstrom I.O."/>
            <person name="Guillou S."/>
            <person name="Cros-Aarteil S."/>
            <person name="Calhoun S."/>
            <person name="Haridas S."/>
            <person name="Kuo A."/>
            <person name="Mondo S."/>
            <person name="Pangilinan J."/>
            <person name="Riley R."/>
            <person name="LaButti K."/>
            <person name="Andreopoulos B."/>
            <person name="Lipzen A."/>
            <person name="Chen C."/>
            <person name="Yan M."/>
            <person name="Daum C."/>
            <person name="Ng V."/>
            <person name="Clum A."/>
            <person name="Steindorff A."/>
            <person name="Ohm R.A."/>
            <person name="Martin F."/>
            <person name="Silar P."/>
            <person name="Natvig D.O."/>
            <person name="Lalanne C."/>
            <person name="Gautier V."/>
            <person name="Ament-Velasquez S.L."/>
            <person name="Kruys A."/>
            <person name="Hutchinson M.I."/>
            <person name="Powell A.J."/>
            <person name="Barry K."/>
            <person name="Miller A.N."/>
            <person name="Grigoriev I.V."/>
            <person name="Debuchy R."/>
            <person name="Gladieux P."/>
            <person name="Hiltunen Thoren M."/>
            <person name="Johannesson H."/>
        </authorList>
    </citation>
    <scope>NUCLEOTIDE SEQUENCE</scope>
    <source>
        <strain evidence="3">CBS 626.80</strain>
    </source>
</reference>
<sequence length="200" mass="21018">MKAGIFFSFFALAASAFATPIIAERQLESQADQLDQLTALVRQHTANMNATAARYPDNPTLSQQNDAANELKPDFDAVTDALKAATTTLAKREFWAELVARGGSEGSNPPSGGSGSSCDKDCLTLKIKILVFEITYTLRFLIVKLGLGCLIPLLTPLLIALSGLLKALDKVVAGVLFLVGGLVHSILGGLSGGLLGLIGF</sequence>
<dbReference type="EMBL" id="MU859272">
    <property type="protein sequence ID" value="KAK3948292.1"/>
    <property type="molecule type" value="Genomic_DNA"/>
</dbReference>
<feature type="transmembrane region" description="Helical" evidence="1">
    <location>
        <begin position="136"/>
        <end position="159"/>
    </location>
</feature>
<feature type="signal peptide" evidence="2">
    <location>
        <begin position="1"/>
        <end position="18"/>
    </location>
</feature>
<keyword evidence="1" id="KW-0812">Transmembrane</keyword>
<evidence type="ECO:0000256" key="1">
    <source>
        <dbReference type="SAM" id="Phobius"/>
    </source>
</evidence>
<feature type="chain" id="PRO_5042835677" evidence="2">
    <location>
        <begin position="19"/>
        <end position="200"/>
    </location>
</feature>
<keyword evidence="4" id="KW-1185">Reference proteome</keyword>
<dbReference type="AlphaFoldDB" id="A0AAN6NLY3"/>
<keyword evidence="1" id="KW-1133">Transmembrane helix</keyword>
<feature type="transmembrane region" description="Helical" evidence="1">
    <location>
        <begin position="171"/>
        <end position="198"/>
    </location>
</feature>
<organism evidence="3 4">
    <name type="scientific">Pseudoneurospora amorphoporcata</name>
    <dbReference type="NCBI Taxonomy" id="241081"/>
    <lineage>
        <taxon>Eukaryota</taxon>
        <taxon>Fungi</taxon>
        <taxon>Dikarya</taxon>
        <taxon>Ascomycota</taxon>
        <taxon>Pezizomycotina</taxon>
        <taxon>Sordariomycetes</taxon>
        <taxon>Sordariomycetidae</taxon>
        <taxon>Sordariales</taxon>
        <taxon>Sordariaceae</taxon>
        <taxon>Pseudoneurospora</taxon>
    </lineage>
</organism>
<reference evidence="3" key="2">
    <citation type="submission" date="2023-06" db="EMBL/GenBank/DDBJ databases">
        <authorList>
            <consortium name="Lawrence Berkeley National Laboratory"/>
            <person name="Mondo S.J."/>
            <person name="Hensen N."/>
            <person name="Bonometti L."/>
            <person name="Westerberg I."/>
            <person name="Brannstrom I.O."/>
            <person name="Guillou S."/>
            <person name="Cros-Aarteil S."/>
            <person name="Calhoun S."/>
            <person name="Haridas S."/>
            <person name="Kuo A."/>
            <person name="Pangilinan J."/>
            <person name="Riley R."/>
            <person name="Labutti K."/>
            <person name="Andreopoulos B."/>
            <person name="Lipzen A."/>
            <person name="Chen C."/>
            <person name="Yanf M."/>
            <person name="Daum C."/>
            <person name="Ng V."/>
            <person name="Clum A."/>
            <person name="Steindorff A."/>
            <person name="Ohm R."/>
            <person name="Martin F."/>
            <person name="Silar P."/>
            <person name="Natvig D."/>
            <person name="Lalanne C."/>
            <person name="Gautier V."/>
            <person name="Ament-Velasquez S.L."/>
            <person name="Kruys A."/>
            <person name="Hutchinson M.I."/>
            <person name="Powell A.J."/>
            <person name="Barry K."/>
            <person name="Miller A.N."/>
            <person name="Grigoriev I.V."/>
            <person name="Debuchy R."/>
            <person name="Gladieux P."/>
            <person name="Thoren M.H."/>
            <person name="Johannesson H."/>
        </authorList>
    </citation>
    <scope>NUCLEOTIDE SEQUENCE</scope>
    <source>
        <strain evidence="3">CBS 626.80</strain>
    </source>
</reference>